<protein>
    <submittedName>
        <fullName evidence="2">Polyisoprenoid-binding protein</fullName>
    </submittedName>
</protein>
<evidence type="ECO:0000259" key="1">
    <source>
        <dbReference type="SMART" id="SM00867"/>
    </source>
</evidence>
<dbReference type="InterPro" id="IPR007372">
    <property type="entry name" value="Lipid/polyisoprenoid-bd_YceI"/>
</dbReference>
<dbReference type="Gene3D" id="2.40.128.110">
    <property type="entry name" value="Lipid/polyisoprenoid-binding, YceI-like"/>
    <property type="match status" value="1"/>
</dbReference>
<feature type="domain" description="Lipid/polyisoprenoid-binding YceI-like" evidence="1">
    <location>
        <begin position="69"/>
        <end position="228"/>
    </location>
</feature>
<dbReference type="PANTHER" id="PTHR34406:SF1">
    <property type="entry name" value="PROTEIN YCEI"/>
    <property type="match status" value="1"/>
</dbReference>
<proteinExistence type="predicted"/>
<dbReference type="PANTHER" id="PTHR34406">
    <property type="entry name" value="PROTEIN YCEI"/>
    <property type="match status" value="1"/>
</dbReference>
<evidence type="ECO:0000313" key="3">
    <source>
        <dbReference type="Proteomes" id="UP000682928"/>
    </source>
</evidence>
<gene>
    <name evidence="2" type="primary">yceI_1</name>
    <name evidence="2" type="ORF">ENKO_15990</name>
</gene>
<dbReference type="SUPFAM" id="SSF101874">
    <property type="entry name" value="YceI-like"/>
    <property type="match status" value="1"/>
</dbReference>
<sequence length="233" mass="25409">MKSVQRLALLMVGMAFSTFTLCKRQSNKKQGWHVYTLNTPGIINMTRIVPAIALGFLLSSFSLYASPVGYRINAQETAITLSWQAFGDMSQARLGNVTGDITLNAGNDSDDTVHVSIPVAGLNASNPLLSWQMKSSLFFDAERYPNITFTSSRVVALGQGHYRILGTLAVKNIARPVILDALLNDKTTRPENISLHASTTISRSAFNMASFAALVDDHVTINIAIQARLHRAV</sequence>
<reference evidence="2" key="1">
    <citation type="submission" date="2021-04" db="EMBL/GenBank/DDBJ databases">
        <title>Difference and commonality of drug resistance evolution in various bacteria. and drug sensitivity profiles.</title>
        <authorList>
            <person name="Maeda T."/>
            <person name="Shibai A."/>
            <person name="Kawada K."/>
            <person name="Kotani H."/>
            <person name="Tarusawa Y."/>
            <person name="Tanabe K."/>
            <person name="Furusawa C."/>
        </authorList>
    </citation>
    <scope>NUCLEOTIDE SEQUENCE</scope>
    <source>
        <strain evidence="2">JCM 8580</strain>
    </source>
</reference>
<dbReference type="Proteomes" id="UP000682928">
    <property type="component" value="Chromosome"/>
</dbReference>
<evidence type="ECO:0000313" key="2">
    <source>
        <dbReference type="EMBL" id="BCU55005.1"/>
    </source>
</evidence>
<dbReference type="SMART" id="SM00867">
    <property type="entry name" value="YceI"/>
    <property type="match status" value="1"/>
</dbReference>
<dbReference type="AlphaFoldDB" id="A0AA86M5T0"/>
<dbReference type="Pfam" id="PF04264">
    <property type="entry name" value="YceI"/>
    <property type="match status" value="1"/>
</dbReference>
<name>A0AA86M5T0_9ENTR</name>
<organism evidence="2 3">
    <name type="scientific">Enterobacter kobei</name>
    <dbReference type="NCBI Taxonomy" id="208224"/>
    <lineage>
        <taxon>Bacteria</taxon>
        <taxon>Pseudomonadati</taxon>
        <taxon>Pseudomonadota</taxon>
        <taxon>Gammaproteobacteria</taxon>
        <taxon>Enterobacterales</taxon>
        <taxon>Enterobacteriaceae</taxon>
        <taxon>Enterobacter</taxon>
        <taxon>Enterobacter cloacae complex</taxon>
    </lineage>
</organism>
<accession>A0AA86M5T0</accession>
<dbReference type="EMBL" id="AP024590">
    <property type="protein sequence ID" value="BCU55005.1"/>
    <property type="molecule type" value="Genomic_DNA"/>
</dbReference>
<dbReference type="InterPro" id="IPR036761">
    <property type="entry name" value="TTHA0802/YceI-like_sf"/>
</dbReference>